<dbReference type="PANTHER" id="PTHR35317:SF8">
    <property type="entry name" value="CCHC-TYPE DOMAIN-CONTAINING PROTEIN"/>
    <property type="match status" value="1"/>
</dbReference>
<gene>
    <name evidence="3" type="ORF">POM88_045175</name>
</gene>
<dbReference type="Gene3D" id="4.10.60.10">
    <property type="entry name" value="Zinc finger, CCHC-type"/>
    <property type="match status" value="1"/>
</dbReference>
<evidence type="ECO:0000259" key="2">
    <source>
        <dbReference type="PROSITE" id="PS50158"/>
    </source>
</evidence>
<feature type="domain" description="CCHC-type" evidence="2">
    <location>
        <begin position="200"/>
        <end position="215"/>
    </location>
</feature>
<evidence type="ECO:0000256" key="1">
    <source>
        <dbReference type="PROSITE-ProRule" id="PRU00047"/>
    </source>
</evidence>
<dbReference type="PANTHER" id="PTHR35317">
    <property type="entry name" value="OS04G0629600 PROTEIN"/>
    <property type="match status" value="1"/>
</dbReference>
<dbReference type="InterPro" id="IPR036875">
    <property type="entry name" value="Znf_CCHC_sf"/>
</dbReference>
<comment type="caution">
    <text evidence="3">The sequence shown here is derived from an EMBL/GenBank/DDBJ whole genome shotgun (WGS) entry which is preliminary data.</text>
</comment>
<dbReference type="SMART" id="SM00343">
    <property type="entry name" value="ZnF_C2HC"/>
    <property type="match status" value="1"/>
</dbReference>
<evidence type="ECO:0000313" key="3">
    <source>
        <dbReference type="EMBL" id="KAK1360701.1"/>
    </source>
</evidence>
<organism evidence="3 4">
    <name type="scientific">Heracleum sosnowskyi</name>
    <dbReference type="NCBI Taxonomy" id="360622"/>
    <lineage>
        <taxon>Eukaryota</taxon>
        <taxon>Viridiplantae</taxon>
        <taxon>Streptophyta</taxon>
        <taxon>Embryophyta</taxon>
        <taxon>Tracheophyta</taxon>
        <taxon>Spermatophyta</taxon>
        <taxon>Magnoliopsida</taxon>
        <taxon>eudicotyledons</taxon>
        <taxon>Gunneridae</taxon>
        <taxon>Pentapetalae</taxon>
        <taxon>asterids</taxon>
        <taxon>campanulids</taxon>
        <taxon>Apiales</taxon>
        <taxon>Apiaceae</taxon>
        <taxon>Apioideae</taxon>
        <taxon>apioid superclade</taxon>
        <taxon>Tordylieae</taxon>
        <taxon>Tordyliinae</taxon>
        <taxon>Heracleum</taxon>
    </lineage>
</organism>
<dbReference type="Pfam" id="PF14223">
    <property type="entry name" value="Retrotran_gag_2"/>
    <property type="match status" value="1"/>
</dbReference>
<dbReference type="GO" id="GO:0008270">
    <property type="term" value="F:zinc ion binding"/>
    <property type="evidence" value="ECO:0007669"/>
    <property type="project" value="UniProtKB-KW"/>
</dbReference>
<keyword evidence="1" id="KW-0863">Zinc-finger</keyword>
<dbReference type="Proteomes" id="UP001237642">
    <property type="component" value="Unassembled WGS sequence"/>
</dbReference>
<name>A0AAD8H6I6_9APIA</name>
<keyword evidence="4" id="KW-1185">Reference proteome</keyword>
<accession>A0AAD8H6I6</accession>
<evidence type="ECO:0000313" key="4">
    <source>
        <dbReference type="Proteomes" id="UP001237642"/>
    </source>
</evidence>
<dbReference type="EMBL" id="JAUIZM010000010">
    <property type="protein sequence ID" value="KAK1360701.1"/>
    <property type="molecule type" value="Genomic_DNA"/>
</dbReference>
<dbReference type="Pfam" id="PF00098">
    <property type="entry name" value="zf-CCHC"/>
    <property type="match status" value="1"/>
</dbReference>
<dbReference type="GO" id="GO:0003676">
    <property type="term" value="F:nucleic acid binding"/>
    <property type="evidence" value="ECO:0007669"/>
    <property type="project" value="InterPro"/>
</dbReference>
<dbReference type="PROSITE" id="PS50158">
    <property type="entry name" value="ZF_CCHC"/>
    <property type="match status" value="1"/>
</dbReference>
<dbReference type="InterPro" id="IPR001878">
    <property type="entry name" value="Znf_CCHC"/>
</dbReference>
<dbReference type="AlphaFoldDB" id="A0AAD8H6I6"/>
<sequence length="251" mass="28901">MGFNPLFTILKDNKLIGPNYIEWKQNLDRVLIAKKYKFCSIEPKPDQPAADAPDEDKEYYKKWIKADEMSRCYILAAMSGILQHQHHAMTTARDMLFNLKELFEDQNRAARQVAMKSLINTQMAKGTPIRDHVLLMMSHINELEVLGAEIDAETEIDIILMSLPKGFEQFRLNYNMNKRSYSLAELLTELQNAVKKPKGKCFRCKKSGHWKHDCPLSKKNKTGMSLSLVTETYIEAISKSTWCADVKHNVT</sequence>
<reference evidence="3" key="1">
    <citation type="submission" date="2023-02" db="EMBL/GenBank/DDBJ databases">
        <title>Genome of toxic invasive species Heracleum sosnowskyi carries increased number of genes despite the absence of recent whole-genome duplications.</title>
        <authorList>
            <person name="Schelkunov M."/>
            <person name="Shtratnikova V."/>
            <person name="Makarenko M."/>
            <person name="Klepikova A."/>
            <person name="Omelchenko D."/>
            <person name="Novikova G."/>
            <person name="Obukhova E."/>
            <person name="Bogdanov V."/>
            <person name="Penin A."/>
            <person name="Logacheva M."/>
        </authorList>
    </citation>
    <scope>NUCLEOTIDE SEQUENCE</scope>
    <source>
        <strain evidence="3">Hsosn_3</strain>
        <tissue evidence="3">Leaf</tissue>
    </source>
</reference>
<proteinExistence type="predicted"/>
<protein>
    <recommendedName>
        <fullName evidence="2">CCHC-type domain-containing protein</fullName>
    </recommendedName>
</protein>
<keyword evidence="1" id="KW-0479">Metal-binding</keyword>
<keyword evidence="1" id="KW-0862">Zinc</keyword>
<dbReference type="SUPFAM" id="SSF57756">
    <property type="entry name" value="Retrovirus zinc finger-like domains"/>
    <property type="match status" value="1"/>
</dbReference>
<reference evidence="3" key="2">
    <citation type="submission" date="2023-05" db="EMBL/GenBank/DDBJ databases">
        <authorList>
            <person name="Schelkunov M.I."/>
        </authorList>
    </citation>
    <scope>NUCLEOTIDE SEQUENCE</scope>
    <source>
        <strain evidence="3">Hsosn_3</strain>
        <tissue evidence="3">Leaf</tissue>
    </source>
</reference>